<evidence type="ECO:0000313" key="2">
    <source>
        <dbReference type="EMBL" id="AKN37905.1"/>
    </source>
</evidence>
<protein>
    <submittedName>
        <fullName evidence="2">Uncharacterized protein</fullName>
    </submittedName>
</protein>
<name>A0A0H3ZNX3_9VIBR</name>
<proteinExistence type="predicted"/>
<sequence>MGGEGGRPSRDTGTNVISAATTTLKALGRARAQEQLGISKKTQHCSTDQHTRYTDDFAQALRRVFCRHHPASLQRYAWVSPPMSEAESSKKVAPRPLPQHKSSDREQ</sequence>
<dbReference type="AlphaFoldDB" id="A0A0H3ZNX3"/>
<evidence type="ECO:0000256" key="1">
    <source>
        <dbReference type="SAM" id="MobiDB-lite"/>
    </source>
</evidence>
<accession>A0A0H3ZNX3</accession>
<reference evidence="2" key="1">
    <citation type="journal article" date="2015" name="MBio">
        <title>Eco-Evolutionary Dynamics of Episomes among Ecologically Cohesive Bacterial Populations.</title>
        <authorList>
            <person name="Xue H."/>
            <person name="Cordero O.X."/>
            <person name="Camas F.M."/>
            <person name="Trimble W."/>
            <person name="Meyer F."/>
            <person name="Guglielmini J."/>
            <person name="Rocha E.P."/>
            <person name="Polz M.F."/>
        </authorList>
    </citation>
    <scope>NUCLEOTIDE SEQUENCE</scope>
    <source>
        <strain evidence="2">FF_482</strain>
    </source>
</reference>
<dbReference type="EMBL" id="KP795556">
    <property type="protein sequence ID" value="AKN37905.1"/>
    <property type="molecule type" value="Genomic_DNA"/>
</dbReference>
<feature type="region of interest" description="Disordered" evidence="1">
    <location>
        <begin position="80"/>
        <end position="107"/>
    </location>
</feature>
<organism evidence="2">
    <name type="scientific">Vibrio sp. FF_482</name>
    <dbReference type="NCBI Taxonomy" id="1652836"/>
    <lineage>
        <taxon>Bacteria</taxon>
        <taxon>Pseudomonadati</taxon>
        <taxon>Pseudomonadota</taxon>
        <taxon>Gammaproteobacteria</taxon>
        <taxon>Vibrionales</taxon>
        <taxon>Vibrionaceae</taxon>
        <taxon>Vibrio</taxon>
    </lineage>
</organism>